<gene>
    <name evidence="2" type="ORF">A2264_03410</name>
</gene>
<organism evidence="2 3">
    <name type="scientific">candidate division WWE3 bacterium RIFOXYA2_FULL_46_9</name>
    <dbReference type="NCBI Taxonomy" id="1802636"/>
    <lineage>
        <taxon>Bacteria</taxon>
        <taxon>Katanobacteria</taxon>
    </lineage>
</organism>
<dbReference type="Proteomes" id="UP000176614">
    <property type="component" value="Unassembled WGS sequence"/>
</dbReference>
<evidence type="ECO:0000256" key="1">
    <source>
        <dbReference type="SAM" id="Phobius"/>
    </source>
</evidence>
<dbReference type="AlphaFoldDB" id="A0A1F4W0M5"/>
<dbReference type="EMBL" id="MEVT01000011">
    <property type="protein sequence ID" value="OGC62900.1"/>
    <property type="molecule type" value="Genomic_DNA"/>
</dbReference>
<feature type="transmembrane region" description="Helical" evidence="1">
    <location>
        <begin position="150"/>
        <end position="172"/>
    </location>
</feature>
<evidence type="ECO:0000313" key="2">
    <source>
        <dbReference type="EMBL" id="OGC62900.1"/>
    </source>
</evidence>
<sequence>MIYYFDYSLSRYGVKPGEEITVEFILGGNTADNIYIVKPVLNKGEAYVYNSPNDTWIGQNQAWSSMPAFEGKMKLKFSLPAGEKFELYFRLQDVKTGTIYETPTQNLWQIARQEENYLINLNENVLKGYVEEIEVPHTIISEPLDKSHNYTYLSVFLAVAIMLMWICIINMFRANGKISRWKENLPIGSIR</sequence>
<evidence type="ECO:0000313" key="3">
    <source>
        <dbReference type="Proteomes" id="UP000176614"/>
    </source>
</evidence>
<comment type="caution">
    <text evidence="2">The sequence shown here is derived from an EMBL/GenBank/DDBJ whole genome shotgun (WGS) entry which is preliminary data.</text>
</comment>
<proteinExistence type="predicted"/>
<keyword evidence="1" id="KW-0812">Transmembrane</keyword>
<name>A0A1F4W0M5_UNCKA</name>
<reference evidence="2 3" key="1">
    <citation type="journal article" date="2016" name="Nat. Commun.">
        <title>Thousands of microbial genomes shed light on interconnected biogeochemical processes in an aquifer system.</title>
        <authorList>
            <person name="Anantharaman K."/>
            <person name="Brown C.T."/>
            <person name="Hug L.A."/>
            <person name="Sharon I."/>
            <person name="Castelle C.J."/>
            <person name="Probst A.J."/>
            <person name="Thomas B.C."/>
            <person name="Singh A."/>
            <person name="Wilkins M.J."/>
            <person name="Karaoz U."/>
            <person name="Brodie E.L."/>
            <person name="Williams K.H."/>
            <person name="Hubbard S.S."/>
            <person name="Banfield J.F."/>
        </authorList>
    </citation>
    <scope>NUCLEOTIDE SEQUENCE [LARGE SCALE GENOMIC DNA]</scope>
</reference>
<protein>
    <submittedName>
        <fullName evidence="2">Uncharacterized protein</fullName>
    </submittedName>
</protein>
<keyword evidence="1" id="KW-1133">Transmembrane helix</keyword>
<keyword evidence="1" id="KW-0472">Membrane</keyword>
<accession>A0A1F4W0M5</accession>